<dbReference type="Pfam" id="PF07963">
    <property type="entry name" value="N_methyl"/>
    <property type="match status" value="1"/>
</dbReference>
<keyword evidence="6" id="KW-1185">Reference proteome</keyword>
<dbReference type="Proteomes" id="UP001189663">
    <property type="component" value="Unassembled WGS sequence"/>
</dbReference>
<evidence type="ECO:0000313" key="5">
    <source>
        <dbReference type="EMBL" id="CAJ0788740.1"/>
    </source>
</evidence>
<proteinExistence type="inferred from homology"/>
<protein>
    <submittedName>
        <fullName evidence="5">Fimbrial protein</fullName>
    </submittedName>
</protein>
<dbReference type="PROSITE" id="PS00409">
    <property type="entry name" value="PROKAR_NTER_METHYL"/>
    <property type="match status" value="1"/>
</dbReference>
<dbReference type="PANTHER" id="PTHR30093">
    <property type="entry name" value="GENERAL SECRETION PATHWAY PROTEIN G"/>
    <property type="match status" value="1"/>
</dbReference>
<accession>A0ABC8QEP9</accession>
<keyword evidence="4" id="KW-1133">Transmembrane helix</keyword>
<organism evidence="5 6">
    <name type="scientific">Ralstonia holmesii</name>
    <dbReference type="NCBI Taxonomy" id="3058602"/>
    <lineage>
        <taxon>Bacteria</taxon>
        <taxon>Pseudomonadati</taxon>
        <taxon>Pseudomonadota</taxon>
        <taxon>Betaproteobacteria</taxon>
        <taxon>Burkholderiales</taxon>
        <taxon>Burkholderiaceae</taxon>
        <taxon>Ralstonia</taxon>
    </lineage>
</organism>
<dbReference type="EMBL" id="CATZAT010000003">
    <property type="protein sequence ID" value="CAJ0788740.1"/>
    <property type="molecule type" value="Genomic_DNA"/>
</dbReference>
<keyword evidence="3" id="KW-0281">Fimbrium</keyword>
<keyword evidence="2" id="KW-0488">Methylation</keyword>
<keyword evidence="4" id="KW-0812">Transmembrane</keyword>
<keyword evidence="4" id="KW-0472">Membrane</keyword>
<dbReference type="InterPro" id="IPR001082">
    <property type="entry name" value="Pilin"/>
</dbReference>
<dbReference type="NCBIfam" id="TIGR02532">
    <property type="entry name" value="IV_pilin_GFxxxE"/>
    <property type="match status" value="1"/>
</dbReference>
<gene>
    <name evidence="5" type="primary">pilE_1</name>
    <name evidence="5" type="ORF">LMG18096_02152</name>
</gene>
<dbReference type="Pfam" id="PF00114">
    <property type="entry name" value="Pilin"/>
    <property type="match status" value="1"/>
</dbReference>
<dbReference type="AlphaFoldDB" id="A0ABC8QEP9"/>
<evidence type="ECO:0000256" key="3">
    <source>
        <dbReference type="RuleBase" id="RU000389"/>
    </source>
</evidence>
<evidence type="ECO:0000256" key="4">
    <source>
        <dbReference type="SAM" id="Phobius"/>
    </source>
</evidence>
<sequence length="167" mass="17563">MKSMRLNKRVQKGFTLIELMIVVAIVGILAAIALPAYNNYMIKSKLTEATTLLDSTRSAISEAYASNGLAFPASAPFSTATPTNTKYINNSGIVYYPKNGTASTVSVILTIASTGNTNADTHMLALFGTGGADGTVAWVCGTAKTATDVNPQKDTVLFPYLPASCQN</sequence>
<name>A0ABC8QEP9_9RALS</name>
<comment type="caution">
    <text evidence="5">The sequence shown here is derived from an EMBL/GenBank/DDBJ whole genome shotgun (WGS) entry which is preliminary data.</text>
</comment>
<comment type="similarity">
    <text evidence="1 3">Belongs to the N-Me-Phe pilin family.</text>
</comment>
<dbReference type="InterPro" id="IPR012902">
    <property type="entry name" value="N_methyl_site"/>
</dbReference>
<feature type="transmembrane region" description="Helical" evidence="4">
    <location>
        <begin position="12"/>
        <end position="37"/>
    </location>
</feature>
<dbReference type="RefSeq" id="WP_112185780.1">
    <property type="nucleotide sequence ID" value="NZ_CATZAT010000003.1"/>
</dbReference>
<evidence type="ECO:0000256" key="2">
    <source>
        <dbReference type="ARBA" id="ARBA00022481"/>
    </source>
</evidence>
<dbReference type="PANTHER" id="PTHR30093:SF34">
    <property type="entry name" value="PREPILIN PEPTIDASE-DEPENDENT PROTEIN D"/>
    <property type="match status" value="1"/>
</dbReference>
<reference evidence="5 6" key="1">
    <citation type="submission" date="2023-07" db="EMBL/GenBank/DDBJ databases">
        <authorList>
            <person name="Peeters C."/>
        </authorList>
    </citation>
    <scope>NUCLEOTIDE SEQUENCE [LARGE SCALE GENOMIC DNA]</scope>
    <source>
        <strain evidence="5 6">LMG 18096</strain>
    </source>
</reference>
<dbReference type="SUPFAM" id="SSF54523">
    <property type="entry name" value="Pili subunits"/>
    <property type="match status" value="1"/>
</dbReference>
<evidence type="ECO:0000256" key="1">
    <source>
        <dbReference type="ARBA" id="ARBA00005233"/>
    </source>
</evidence>
<evidence type="ECO:0000313" key="6">
    <source>
        <dbReference type="Proteomes" id="UP001189663"/>
    </source>
</evidence>
<dbReference type="Gene3D" id="3.30.700.10">
    <property type="entry name" value="Glycoprotein, Type 4 Pilin"/>
    <property type="match status" value="1"/>
</dbReference>
<dbReference type="InterPro" id="IPR045584">
    <property type="entry name" value="Pilin-like"/>
</dbReference>